<feature type="compositionally biased region" description="Basic and acidic residues" evidence="19">
    <location>
        <begin position="417"/>
        <end position="427"/>
    </location>
</feature>
<evidence type="ECO:0000256" key="12">
    <source>
        <dbReference type="ARBA" id="ARBA00022777"/>
    </source>
</evidence>
<dbReference type="STRING" id="1263082.A0A068RUW3"/>
<evidence type="ECO:0000256" key="15">
    <source>
        <dbReference type="ARBA" id="ARBA00047899"/>
    </source>
</evidence>
<evidence type="ECO:0000256" key="11">
    <source>
        <dbReference type="ARBA" id="ARBA00022741"/>
    </source>
</evidence>
<dbReference type="GO" id="GO:0005634">
    <property type="term" value="C:nucleus"/>
    <property type="evidence" value="ECO:0007669"/>
    <property type="project" value="EnsemblFungi"/>
</dbReference>
<keyword evidence="6" id="KW-0690">Ribosome biogenesis</keyword>
<dbReference type="OrthoDB" id="10258631at2759"/>
<dbReference type="Gene3D" id="3.30.200.20">
    <property type="entry name" value="Phosphorylase Kinase, domain 1"/>
    <property type="match status" value="1"/>
</dbReference>
<feature type="compositionally biased region" description="Acidic residues" evidence="19">
    <location>
        <begin position="320"/>
        <end position="351"/>
    </location>
</feature>
<dbReference type="InterPro" id="IPR018934">
    <property type="entry name" value="RIO_dom"/>
</dbReference>
<dbReference type="Pfam" id="PF09202">
    <property type="entry name" value="Rio2_N"/>
    <property type="match status" value="1"/>
</dbReference>
<evidence type="ECO:0000313" key="22">
    <source>
        <dbReference type="Proteomes" id="UP000027586"/>
    </source>
</evidence>
<dbReference type="GO" id="GO:0005524">
    <property type="term" value="F:ATP binding"/>
    <property type="evidence" value="ECO:0007669"/>
    <property type="project" value="UniProtKB-KW"/>
</dbReference>
<evidence type="ECO:0000256" key="3">
    <source>
        <dbReference type="ARBA" id="ARBA00009196"/>
    </source>
</evidence>
<dbReference type="Gene3D" id="1.10.510.10">
    <property type="entry name" value="Transferase(Phosphotransferase) domain 1"/>
    <property type="match status" value="1"/>
</dbReference>
<comment type="catalytic activity">
    <reaction evidence="16">
        <text>L-seryl-[protein] + ATP = O-phospho-L-seryl-[protein] + ADP + H(+)</text>
        <dbReference type="Rhea" id="RHEA:17989"/>
        <dbReference type="Rhea" id="RHEA-COMP:9863"/>
        <dbReference type="Rhea" id="RHEA-COMP:11604"/>
        <dbReference type="ChEBI" id="CHEBI:15378"/>
        <dbReference type="ChEBI" id="CHEBI:29999"/>
        <dbReference type="ChEBI" id="CHEBI:30616"/>
        <dbReference type="ChEBI" id="CHEBI:83421"/>
        <dbReference type="ChEBI" id="CHEBI:456216"/>
        <dbReference type="EC" id="2.7.11.1"/>
    </reaction>
</comment>
<dbReference type="InterPro" id="IPR011009">
    <property type="entry name" value="Kinase-like_dom_sf"/>
</dbReference>
<evidence type="ECO:0000256" key="2">
    <source>
        <dbReference type="ARBA" id="ARBA00004496"/>
    </source>
</evidence>
<organism evidence="21 22">
    <name type="scientific">Lichtheimia corymbifera JMRC:FSU:9682</name>
    <dbReference type="NCBI Taxonomy" id="1263082"/>
    <lineage>
        <taxon>Eukaryota</taxon>
        <taxon>Fungi</taxon>
        <taxon>Fungi incertae sedis</taxon>
        <taxon>Mucoromycota</taxon>
        <taxon>Mucoromycotina</taxon>
        <taxon>Mucoromycetes</taxon>
        <taxon>Mucorales</taxon>
        <taxon>Lichtheimiaceae</taxon>
        <taxon>Lichtheimia</taxon>
    </lineage>
</organism>
<keyword evidence="5" id="KW-0963">Cytoplasm</keyword>
<dbReference type="InterPro" id="IPR030484">
    <property type="entry name" value="Rio2"/>
</dbReference>
<proteinExistence type="inferred from homology"/>
<keyword evidence="13" id="KW-0067">ATP-binding</keyword>
<dbReference type="InterPro" id="IPR018935">
    <property type="entry name" value="RIO_kinase_CS"/>
</dbReference>
<dbReference type="FunFam" id="3.30.200.20:FF:000052">
    <property type="entry name" value="Serine/threonine-protein kinase RIO2"/>
    <property type="match status" value="1"/>
</dbReference>
<protein>
    <recommendedName>
        <fullName evidence="17">Serine/threonine-protein kinase RIO2</fullName>
        <ecNumber evidence="4">2.7.11.1</ecNumber>
    </recommendedName>
    <alternativeName>
        <fullName evidence="18">Serine/threonine-protein kinase rio2</fullName>
    </alternativeName>
</protein>
<dbReference type="Proteomes" id="UP000027586">
    <property type="component" value="Unassembled WGS sequence"/>
</dbReference>
<feature type="compositionally biased region" description="Basic residues" evidence="19">
    <location>
        <begin position="465"/>
        <end position="477"/>
    </location>
</feature>
<dbReference type="VEuPathDB" id="FungiDB:LCOR_05252.1"/>
<dbReference type="InterPro" id="IPR036388">
    <property type="entry name" value="WH-like_DNA-bd_sf"/>
</dbReference>
<evidence type="ECO:0000256" key="9">
    <source>
        <dbReference type="ARBA" id="ARBA00022679"/>
    </source>
</evidence>
<keyword evidence="22" id="KW-1185">Reference proteome</keyword>
<evidence type="ECO:0000256" key="14">
    <source>
        <dbReference type="ARBA" id="ARBA00022842"/>
    </source>
</evidence>
<accession>A0A068RUW3</accession>
<dbReference type="FunFam" id="1.10.510.10:FF:000307">
    <property type="entry name" value="Serine/threonine-protein kinase RIO2"/>
    <property type="match status" value="1"/>
</dbReference>
<evidence type="ECO:0000256" key="7">
    <source>
        <dbReference type="ARBA" id="ARBA00022527"/>
    </source>
</evidence>
<dbReference type="EC" id="2.7.11.1" evidence="4"/>
<dbReference type="InterPro" id="IPR015285">
    <property type="entry name" value="RIO2_wHTH_N"/>
</dbReference>
<dbReference type="GO" id="GO:0030688">
    <property type="term" value="C:preribosome, small subunit precursor"/>
    <property type="evidence" value="ECO:0007669"/>
    <property type="project" value="TreeGrafter"/>
</dbReference>
<dbReference type="AlphaFoldDB" id="A0A068RUW3"/>
<evidence type="ECO:0000259" key="20">
    <source>
        <dbReference type="SMART" id="SM00090"/>
    </source>
</evidence>
<evidence type="ECO:0000256" key="5">
    <source>
        <dbReference type="ARBA" id="ARBA00022490"/>
    </source>
</evidence>
<evidence type="ECO:0000256" key="19">
    <source>
        <dbReference type="SAM" id="MobiDB-lite"/>
    </source>
</evidence>
<comment type="catalytic activity">
    <reaction evidence="15">
        <text>L-threonyl-[protein] + ATP = O-phospho-L-threonyl-[protein] + ADP + H(+)</text>
        <dbReference type="Rhea" id="RHEA:46608"/>
        <dbReference type="Rhea" id="RHEA-COMP:11060"/>
        <dbReference type="Rhea" id="RHEA-COMP:11605"/>
        <dbReference type="ChEBI" id="CHEBI:15378"/>
        <dbReference type="ChEBI" id="CHEBI:30013"/>
        <dbReference type="ChEBI" id="CHEBI:30616"/>
        <dbReference type="ChEBI" id="CHEBI:61977"/>
        <dbReference type="ChEBI" id="CHEBI:456216"/>
        <dbReference type="EC" id="2.7.11.1"/>
    </reaction>
</comment>
<feature type="domain" description="RIO kinase" evidence="20">
    <location>
        <begin position="65"/>
        <end position="295"/>
    </location>
</feature>
<feature type="compositionally biased region" description="Acidic residues" evidence="19">
    <location>
        <begin position="387"/>
        <end position="411"/>
    </location>
</feature>
<evidence type="ECO:0000256" key="6">
    <source>
        <dbReference type="ARBA" id="ARBA00022517"/>
    </source>
</evidence>
<comment type="caution">
    <text evidence="21">The sequence shown here is derived from an EMBL/GenBank/DDBJ whole genome shotgun (WGS) entry which is preliminary data.</text>
</comment>
<keyword evidence="11" id="KW-0547">Nucleotide-binding</keyword>
<keyword evidence="8" id="KW-0597">Phosphoprotein</keyword>
<evidence type="ECO:0000256" key="16">
    <source>
        <dbReference type="ARBA" id="ARBA00048679"/>
    </source>
</evidence>
<dbReference type="GO" id="GO:0005829">
    <property type="term" value="C:cytosol"/>
    <property type="evidence" value="ECO:0007669"/>
    <property type="project" value="EnsemblFungi"/>
</dbReference>
<sequence length="495" mass="56994">MKLDAKALRYMSSEEFRVLTAVEMGSKNHEVVPMTLIAQIAQLRHGGSHKLVGDLAKNKLIARVQHAKYDGYRLTYGGYDYLALKTFAKRGSVYSVGNQIGVGKESDIYIVANEDETQCVLKLQRLGRVSFRTIKSKRDYLQKRKSASWMYMSRLAAMKEFAFMKVLHENGFPVPTPIDISRHCVVMELIDAFPLRQIEQVADPGKLYSELMELIVRLARYGLIHGDFNEFNILIKPNGDPILIDFPQMVSTSHPNAEYYFNRDVECIRVFFQRRFGYESLLYPKFKLDVNREFDLDVQVAASGFNKKMQDELEAYQEEIKDEDDEDEDEDEESQIVDDDDASQDDSDDDEKAQQGMPTNIPLNPKTEEEAVEARLLNLRLGNTEPIDQEESSEESDQEEQEEEDEDEEEPMQLNNRDFKAYRDVKKPASSTPSRGKQPLSEESIKERVQRSLKSKNNRENYRQAVRRNQTKGRTKRRNNDVIKSASKGTGGIFD</sequence>
<dbReference type="CDD" id="cd05144">
    <property type="entry name" value="RIO2_C"/>
    <property type="match status" value="1"/>
</dbReference>
<evidence type="ECO:0000256" key="13">
    <source>
        <dbReference type="ARBA" id="ARBA00022840"/>
    </source>
</evidence>
<feature type="region of interest" description="Disordered" evidence="19">
    <location>
        <begin position="320"/>
        <end position="367"/>
    </location>
</feature>
<dbReference type="Gene3D" id="1.10.10.10">
    <property type="entry name" value="Winged helix-like DNA-binding domain superfamily/Winged helix DNA-binding domain"/>
    <property type="match status" value="1"/>
</dbReference>
<dbReference type="PROSITE" id="PS01245">
    <property type="entry name" value="RIO1"/>
    <property type="match status" value="1"/>
</dbReference>
<dbReference type="GO" id="GO:0004674">
    <property type="term" value="F:protein serine/threonine kinase activity"/>
    <property type="evidence" value="ECO:0007669"/>
    <property type="project" value="UniProtKB-KW"/>
</dbReference>
<dbReference type="GO" id="GO:0046872">
    <property type="term" value="F:metal ion binding"/>
    <property type="evidence" value="ECO:0007669"/>
    <property type="project" value="UniProtKB-KW"/>
</dbReference>
<keyword evidence="9" id="KW-0808">Transferase</keyword>
<comment type="subcellular location">
    <subcellularLocation>
        <location evidence="2">Cytoplasm</location>
    </subcellularLocation>
</comment>
<evidence type="ECO:0000256" key="17">
    <source>
        <dbReference type="ARBA" id="ARBA00068353"/>
    </source>
</evidence>
<dbReference type="InterPro" id="IPR000687">
    <property type="entry name" value="RIO_kinase"/>
</dbReference>
<dbReference type="InterPro" id="IPR036390">
    <property type="entry name" value="WH_DNA-bd_sf"/>
</dbReference>
<dbReference type="SUPFAM" id="SSF46785">
    <property type="entry name" value="Winged helix' DNA-binding domain"/>
    <property type="match status" value="1"/>
</dbReference>
<evidence type="ECO:0000256" key="10">
    <source>
        <dbReference type="ARBA" id="ARBA00022723"/>
    </source>
</evidence>
<feature type="region of interest" description="Disordered" evidence="19">
    <location>
        <begin position="380"/>
        <end position="495"/>
    </location>
</feature>
<dbReference type="PANTHER" id="PTHR45852:SF1">
    <property type="entry name" value="SERINE_THREONINE-PROTEIN KINASE RIO2"/>
    <property type="match status" value="1"/>
</dbReference>
<dbReference type="FunFam" id="1.10.10.10:FF:000053">
    <property type="entry name" value="Serine/threonine-protein kinase RIO2"/>
    <property type="match status" value="1"/>
</dbReference>
<evidence type="ECO:0000256" key="18">
    <source>
        <dbReference type="ARBA" id="ARBA00068837"/>
    </source>
</evidence>
<dbReference type="Pfam" id="PF01163">
    <property type="entry name" value="RIO1"/>
    <property type="match status" value="1"/>
</dbReference>
<evidence type="ECO:0000313" key="21">
    <source>
        <dbReference type="EMBL" id="CDH53953.1"/>
    </source>
</evidence>
<dbReference type="SMART" id="SM00090">
    <property type="entry name" value="RIO"/>
    <property type="match status" value="1"/>
</dbReference>
<keyword evidence="14" id="KW-0460">Magnesium</keyword>
<evidence type="ECO:0000256" key="1">
    <source>
        <dbReference type="ARBA" id="ARBA00001946"/>
    </source>
</evidence>
<gene>
    <name evidence="21" type="ORF">LCOR_05252.1</name>
</gene>
<keyword evidence="10" id="KW-0479">Metal-binding</keyword>
<comment type="similarity">
    <text evidence="3">Belongs to the protein kinase superfamily. RIO-type Ser/Thr kinase family.</text>
</comment>
<evidence type="ECO:0000256" key="8">
    <source>
        <dbReference type="ARBA" id="ARBA00022553"/>
    </source>
</evidence>
<evidence type="ECO:0000256" key="4">
    <source>
        <dbReference type="ARBA" id="ARBA00012513"/>
    </source>
</evidence>
<comment type="cofactor">
    <cofactor evidence="1">
        <name>Mg(2+)</name>
        <dbReference type="ChEBI" id="CHEBI:18420"/>
    </cofactor>
</comment>
<reference evidence="21" key="1">
    <citation type="submission" date="2013-08" db="EMBL/GenBank/DDBJ databases">
        <title>Gene expansion shapes genome architecture in the human pathogen Lichtheimia corymbifera: an evolutionary genomics analysis in the ancient terrestrial Mucorales (Mucoromycotina).</title>
        <authorList>
            <person name="Schwartze V.U."/>
            <person name="Winter S."/>
            <person name="Shelest E."/>
            <person name="Marcet-Houben M."/>
            <person name="Horn F."/>
            <person name="Wehner S."/>
            <person name="Hoffmann K."/>
            <person name="Riege K."/>
            <person name="Sammeth M."/>
            <person name="Nowrousian M."/>
            <person name="Valiante V."/>
            <person name="Linde J."/>
            <person name="Jacobsen I.D."/>
            <person name="Marz M."/>
            <person name="Brakhage A.A."/>
            <person name="Gabaldon T."/>
            <person name="Bocker S."/>
            <person name="Voigt K."/>
        </authorList>
    </citation>
    <scope>NUCLEOTIDE SEQUENCE [LARGE SCALE GENOMIC DNA]</scope>
    <source>
        <strain evidence="21">FSU 9682</strain>
    </source>
</reference>
<dbReference type="EMBL" id="CBTN010000020">
    <property type="protein sequence ID" value="CDH53953.1"/>
    <property type="molecule type" value="Genomic_DNA"/>
</dbReference>
<dbReference type="GO" id="GO:0000462">
    <property type="term" value="P:maturation of SSU-rRNA from tricistronic rRNA transcript (SSU-rRNA, 5.8S rRNA, LSU-rRNA)"/>
    <property type="evidence" value="ECO:0007669"/>
    <property type="project" value="EnsemblFungi"/>
</dbReference>
<keyword evidence="12" id="KW-0418">Kinase</keyword>
<dbReference type="PANTHER" id="PTHR45852">
    <property type="entry name" value="SER/THR-PROTEIN KINASE RIO2"/>
    <property type="match status" value="1"/>
</dbReference>
<dbReference type="GO" id="GO:0046830">
    <property type="term" value="P:positive regulation of RNA import into nucleus"/>
    <property type="evidence" value="ECO:0007669"/>
    <property type="project" value="EnsemblFungi"/>
</dbReference>
<name>A0A068RUW3_9FUNG</name>
<keyword evidence="7" id="KW-0723">Serine/threonine-protein kinase</keyword>
<dbReference type="SUPFAM" id="SSF56112">
    <property type="entry name" value="Protein kinase-like (PK-like)"/>
    <property type="match status" value="1"/>
</dbReference>